<dbReference type="GO" id="GO:0005388">
    <property type="term" value="F:P-type calcium transporter activity"/>
    <property type="evidence" value="ECO:0007669"/>
    <property type="project" value="TreeGrafter"/>
</dbReference>
<dbReference type="STRING" id="658858.E1F8A4"/>
<dbReference type="Gene3D" id="1.20.1110.10">
    <property type="entry name" value="Calcium-transporting ATPase, transmembrane domain"/>
    <property type="match status" value="2"/>
</dbReference>
<dbReference type="SUPFAM" id="SSF56784">
    <property type="entry name" value="HAD-like"/>
    <property type="match status" value="1"/>
</dbReference>
<dbReference type="VEuPathDB" id="GiardiaDB:GLP15_1299"/>
<keyword evidence="2" id="KW-0479">Metal-binding</keyword>
<dbReference type="InterPro" id="IPR023298">
    <property type="entry name" value="ATPase_P-typ_TM_dom_sf"/>
</dbReference>
<dbReference type="Pfam" id="PF00689">
    <property type="entry name" value="Cation_ATPase_C"/>
    <property type="match status" value="1"/>
</dbReference>
<evidence type="ECO:0000259" key="6">
    <source>
        <dbReference type="Pfam" id="PF00689"/>
    </source>
</evidence>
<feature type="transmembrane region" description="Helical" evidence="4">
    <location>
        <begin position="80"/>
        <end position="98"/>
    </location>
</feature>
<sequence>MSAPTAADLLALLTSRDFGSLKDKYGSIEGLAKELGSDPATGLLGPTVLLHRKTYGSNAMPLRRPKGYGWALLEGLKDPVVIVLTVISILLITFGLLPDYTYDVYAWIDGVITLVMLLLLLSINAAIVYHKDRVLWQANVNANKHTVIVVRDGKPQAESSDSLVVGDVVCLTAGSFIPADGILLTNTNVKIVTDLSTVLNGSLTSTSASQTTDPFLSAGAYISDTTEEVRMLVLVVGEGTILGKTHLSKGYQNVATDLQKRLEKLYRWTTIGSLIGSLIIFLVMAVRFFVGGTTHDNRQVTTVVRQISIALIVFIVTAPEALQMALSLSLSYSMKAMCKDGIHIKNYDSIENLACCTHLVLSTNTLPSTQDELLQASGAGIKICYASSDPHDIAVNKAKVAGLLDQNSSSAASVRASELFSYPQETINMKLKQTSVISEITSQDLHRLICSLRSPENVVVYTGTDSLHAAALRTADVGLSIKLNGTDLCKDSSDIVLEQGSFSDFVEAINWGSSIVHNVRKFIQFQYTAGILVILLILLSSAIFNIILFSAAQLLYINLVIDALAAFAFGGEPPRRKGGVPPLLRKTYKIFSPSMTRNIYISALFILVFCVLPLIPEVADKLFGIPSRLGGPSATEDEFALALATNFKQTCAYNILVISLLFNMFWARTTYREMNVFVYIKKSINMWIVIAVIACTHVIVMIVPGVTFIFKTFNCLGDSCLLGGANGVVPHPLKCFSIGWQGWIVTLVLGVLVLPCNLLFRLLPIAREYKYKGTEDISAFKL</sequence>
<evidence type="ECO:0000256" key="1">
    <source>
        <dbReference type="ARBA" id="ARBA00004127"/>
    </source>
</evidence>
<dbReference type="InterPro" id="IPR036412">
    <property type="entry name" value="HAD-like_sf"/>
</dbReference>
<protein>
    <submittedName>
        <fullName evidence="8">Plasma membrane calcium-transporting ATPase 2</fullName>
    </submittedName>
</protein>
<evidence type="ECO:0000256" key="4">
    <source>
        <dbReference type="SAM" id="Phobius"/>
    </source>
</evidence>
<keyword evidence="4" id="KW-1133">Transmembrane helix</keyword>
<evidence type="ECO:0000256" key="2">
    <source>
        <dbReference type="ARBA" id="ARBA00022723"/>
    </source>
</evidence>
<dbReference type="SUPFAM" id="SSF81653">
    <property type="entry name" value="Calcium ATPase, transduction domain A"/>
    <property type="match status" value="1"/>
</dbReference>
<dbReference type="Proteomes" id="UP000008974">
    <property type="component" value="Unassembled WGS sequence"/>
</dbReference>
<keyword evidence="4" id="KW-0472">Membrane</keyword>
<dbReference type="AlphaFoldDB" id="E1F8A4"/>
<feature type="transmembrane region" description="Helical" evidence="4">
    <location>
        <begin position="309"/>
        <end position="330"/>
    </location>
</feature>
<dbReference type="GO" id="GO:0046872">
    <property type="term" value="F:metal ion binding"/>
    <property type="evidence" value="ECO:0007669"/>
    <property type="project" value="UniProtKB-KW"/>
</dbReference>
<evidence type="ECO:0000259" key="7">
    <source>
        <dbReference type="Pfam" id="PF00690"/>
    </source>
</evidence>
<dbReference type="InterPro" id="IPR059000">
    <property type="entry name" value="ATPase_P-type_domA"/>
</dbReference>
<evidence type="ECO:0000259" key="5">
    <source>
        <dbReference type="Pfam" id="PF00122"/>
    </source>
</evidence>
<comment type="caution">
    <text evidence="8">The sequence shown here is derived from an EMBL/GenBank/DDBJ whole genome shotgun (WGS) entry which is preliminary data.</text>
</comment>
<dbReference type="SUPFAM" id="SSF81665">
    <property type="entry name" value="Calcium ATPase, transmembrane domain M"/>
    <property type="match status" value="1"/>
</dbReference>
<dbReference type="PRINTS" id="PR00119">
    <property type="entry name" value="CATATPASE"/>
</dbReference>
<dbReference type="Pfam" id="PF00690">
    <property type="entry name" value="Cation_ATPase_N"/>
    <property type="match status" value="1"/>
</dbReference>
<gene>
    <name evidence="8" type="ORF">GLP15_1299</name>
</gene>
<evidence type="ECO:0000313" key="8">
    <source>
        <dbReference type="EMBL" id="EFO61348.1"/>
    </source>
</evidence>
<keyword evidence="3" id="KW-0460">Magnesium</keyword>
<keyword evidence="4" id="KW-0812">Transmembrane</keyword>
<dbReference type="EMBL" id="ACVC01000232">
    <property type="protein sequence ID" value="EFO61348.1"/>
    <property type="molecule type" value="Genomic_DNA"/>
</dbReference>
<feature type="transmembrane region" description="Helical" evidence="4">
    <location>
        <begin position="740"/>
        <end position="760"/>
    </location>
</feature>
<dbReference type="GO" id="GO:0012505">
    <property type="term" value="C:endomembrane system"/>
    <property type="evidence" value="ECO:0007669"/>
    <property type="project" value="UniProtKB-SubCell"/>
</dbReference>
<feature type="transmembrane region" description="Helical" evidence="4">
    <location>
        <begin position="104"/>
        <end position="129"/>
    </location>
</feature>
<dbReference type="PANTHER" id="PTHR24093">
    <property type="entry name" value="CATION TRANSPORTING ATPASE"/>
    <property type="match status" value="1"/>
</dbReference>
<feature type="transmembrane region" description="Helical" evidence="4">
    <location>
        <begin position="687"/>
        <end position="710"/>
    </location>
</feature>
<dbReference type="OrthoDB" id="116380at2759"/>
<feature type="transmembrane region" description="Helical" evidence="4">
    <location>
        <begin position="554"/>
        <end position="571"/>
    </location>
</feature>
<feature type="domain" description="P-type ATPase A" evidence="5">
    <location>
        <begin position="143"/>
        <end position="244"/>
    </location>
</feature>
<accession>E1F8A4</accession>
<name>E1F8A4_GIAIA</name>
<dbReference type="InterPro" id="IPR008250">
    <property type="entry name" value="ATPase_P-typ_transduc_dom_A_sf"/>
</dbReference>
<reference evidence="8 9" key="1">
    <citation type="journal article" date="2010" name="BMC Genomics">
        <title>Genome analysis and comparative genomics of a Giardia intestinalis assemblage E isolate.</title>
        <authorList>
            <person name="Jerlstrom-Hultqvist J."/>
            <person name="Franzen O."/>
            <person name="Ankarklev J."/>
            <person name="Xu F."/>
            <person name="Nohynkova E."/>
            <person name="Andersson J.O."/>
            <person name="Svard S.G."/>
            <person name="Andersson B."/>
        </authorList>
    </citation>
    <scope>NUCLEOTIDE SEQUENCE [LARGE SCALE GENOMIC DNA]</scope>
    <source>
        <strain evidence="8 9">P15</strain>
    </source>
</reference>
<dbReference type="InterPro" id="IPR004014">
    <property type="entry name" value="ATPase_P-typ_cation-transptr_N"/>
</dbReference>
<feature type="domain" description="Cation-transporting P-type ATPase C-terminal" evidence="6">
    <location>
        <begin position="548"/>
        <end position="762"/>
    </location>
</feature>
<dbReference type="Gene3D" id="2.70.150.10">
    <property type="entry name" value="Calcium-transporting ATPase, cytoplasmic transduction domain A"/>
    <property type="match status" value="1"/>
</dbReference>
<dbReference type="Pfam" id="PF00122">
    <property type="entry name" value="E1-E2_ATPase"/>
    <property type="match status" value="1"/>
</dbReference>
<proteinExistence type="predicted"/>
<comment type="subcellular location">
    <subcellularLocation>
        <location evidence="1">Endomembrane system</location>
        <topology evidence="1">Multi-pass membrane protein</topology>
    </subcellularLocation>
</comment>
<feature type="transmembrane region" description="Helical" evidence="4">
    <location>
        <begin position="639"/>
        <end position="666"/>
    </location>
</feature>
<dbReference type="PANTHER" id="PTHR24093:SF369">
    <property type="entry name" value="CALCIUM-TRANSPORTING ATPASE"/>
    <property type="match status" value="1"/>
</dbReference>
<evidence type="ECO:0000256" key="3">
    <source>
        <dbReference type="ARBA" id="ARBA00022842"/>
    </source>
</evidence>
<feature type="domain" description="Cation-transporting P-type ATPase N-terminal" evidence="7">
    <location>
        <begin position="25"/>
        <end position="90"/>
    </location>
</feature>
<organism evidence="8 9">
    <name type="scientific">Giardia intestinalis (strain P15)</name>
    <name type="common">Giardia lamblia</name>
    <dbReference type="NCBI Taxonomy" id="658858"/>
    <lineage>
        <taxon>Eukaryota</taxon>
        <taxon>Metamonada</taxon>
        <taxon>Diplomonadida</taxon>
        <taxon>Hexamitidae</taxon>
        <taxon>Giardiinae</taxon>
        <taxon>Giardia</taxon>
    </lineage>
</organism>
<dbReference type="InterPro" id="IPR006068">
    <property type="entry name" value="ATPase_P-typ_cation-transptr_C"/>
</dbReference>
<dbReference type="GO" id="GO:0005886">
    <property type="term" value="C:plasma membrane"/>
    <property type="evidence" value="ECO:0007669"/>
    <property type="project" value="TreeGrafter"/>
</dbReference>
<feature type="transmembrane region" description="Helical" evidence="4">
    <location>
        <begin position="268"/>
        <end position="289"/>
    </location>
</feature>
<dbReference type="OMA" id="RTTYREM"/>
<feature type="transmembrane region" description="Helical" evidence="4">
    <location>
        <begin position="527"/>
        <end position="548"/>
    </location>
</feature>
<feature type="transmembrane region" description="Helical" evidence="4">
    <location>
        <begin position="599"/>
        <end position="619"/>
    </location>
</feature>
<evidence type="ECO:0000313" key="9">
    <source>
        <dbReference type="Proteomes" id="UP000008974"/>
    </source>
</evidence>